<gene>
    <name evidence="1" type="ORF">HMPREF9390_0598</name>
</gene>
<sequence>MEKDCPERSFFIWSFKDKKMEASFEKYWKKLYNVKVWSDFEISF</sequence>
<evidence type="ECO:0000313" key="2">
    <source>
        <dbReference type="Proteomes" id="UP000003857"/>
    </source>
</evidence>
<comment type="caution">
    <text evidence="1">The sequence shown here is derived from an EMBL/GenBank/DDBJ whole genome shotgun (WGS) entry which is preliminary data.</text>
</comment>
<dbReference type="Proteomes" id="UP000003857">
    <property type="component" value="Unassembled WGS sequence"/>
</dbReference>
<dbReference type="EMBL" id="AEWZ01000002">
    <property type="protein sequence ID" value="EGC24809.1"/>
    <property type="molecule type" value="Genomic_DNA"/>
</dbReference>
<proteinExistence type="predicted"/>
<name>A0ABC9PD45_STRSA</name>
<organism evidence="1 2">
    <name type="scientific">Streptococcus sanguinis SK405</name>
    <dbReference type="NCBI Taxonomy" id="888817"/>
    <lineage>
        <taxon>Bacteria</taxon>
        <taxon>Bacillati</taxon>
        <taxon>Bacillota</taxon>
        <taxon>Bacilli</taxon>
        <taxon>Lactobacillales</taxon>
        <taxon>Streptococcaceae</taxon>
        <taxon>Streptococcus</taxon>
    </lineage>
</organism>
<evidence type="ECO:0000313" key="1">
    <source>
        <dbReference type="EMBL" id="EGC24809.1"/>
    </source>
</evidence>
<protein>
    <submittedName>
        <fullName evidence="1">Uncharacterized protein</fullName>
    </submittedName>
</protein>
<reference evidence="1 2" key="1">
    <citation type="submission" date="2011-01" db="EMBL/GenBank/DDBJ databases">
        <authorList>
            <person name="Muzny D."/>
            <person name="Qin X."/>
            <person name="Buhay C."/>
            <person name="Dugan-Rocha S."/>
            <person name="Ding Y."/>
            <person name="Chen G."/>
            <person name="Hawes A."/>
            <person name="Holder M."/>
            <person name="Jhangiani S."/>
            <person name="Johnson A."/>
            <person name="Khan Z."/>
            <person name="Li Z."/>
            <person name="Liu W."/>
            <person name="Liu X."/>
            <person name="Perez L."/>
            <person name="Shen H."/>
            <person name="Wang Q."/>
            <person name="Watt J."/>
            <person name="Xi L."/>
            <person name="Xin Y."/>
            <person name="Zhou J."/>
            <person name="Deng J."/>
            <person name="Jiang H."/>
            <person name="Liu Y."/>
            <person name="Qu J."/>
            <person name="Song X.-Z."/>
            <person name="Zhang L."/>
            <person name="Villasana D."/>
            <person name="Johnson A."/>
            <person name="Liu J."/>
            <person name="Liyanage D."/>
            <person name="Lorensuhewa L."/>
            <person name="Robinson T."/>
            <person name="Song A."/>
            <person name="Song B.-B."/>
            <person name="Dinh H."/>
            <person name="Thornton R."/>
            <person name="Coyle M."/>
            <person name="Francisco L."/>
            <person name="Jackson L."/>
            <person name="Javaid M."/>
            <person name="Korchina V."/>
            <person name="Kovar C."/>
            <person name="Mata R."/>
            <person name="Mathew T."/>
            <person name="Ngo R."/>
            <person name="Nguyen L."/>
            <person name="Nguyen N."/>
            <person name="Okwuonu G."/>
            <person name="Ongeri F."/>
            <person name="Pham C."/>
            <person name="Simmons D."/>
            <person name="Wilczek-Boney K."/>
            <person name="Hale W."/>
            <person name="Jakkamsetti A."/>
            <person name="Pham P."/>
            <person name="Ruth R."/>
            <person name="San Lucas F."/>
            <person name="Warren J."/>
            <person name="Zhang J."/>
            <person name="Zhao Z."/>
            <person name="Zhou C."/>
            <person name="Zhu D."/>
            <person name="Lee S."/>
            <person name="Bess C."/>
            <person name="Blankenburg K."/>
            <person name="Forbes L."/>
            <person name="Fu Q."/>
            <person name="Gubbala S."/>
            <person name="Hirani K."/>
            <person name="Jayaseelan J.C."/>
            <person name="Lara F."/>
            <person name="Munidasa M."/>
            <person name="Palculict T."/>
            <person name="Patil S."/>
            <person name="Pu L.-L."/>
            <person name="Saada N."/>
            <person name="Tang L."/>
            <person name="Weissenberger G."/>
            <person name="Zhu Y."/>
            <person name="Hemphill L."/>
            <person name="Shang Y."/>
            <person name="Youmans B."/>
            <person name="Ayvaz T."/>
            <person name="Ross M."/>
            <person name="Santibanez J."/>
            <person name="Aqrawi P."/>
            <person name="Gross S."/>
            <person name="Joshi V."/>
            <person name="Fowler G."/>
            <person name="Nazareth L."/>
            <person name="Reid J."/>
            <person name="Worley K."/>
            <person name="Petrosino J."/>
            <person name="Highlander S."/>
            <person name="Gibbs R."/>
        </authorList>
    </citation>
    <scope>NUCLEOTIDE SEQUENCE [LARGE SCALE GENOMIC DNA]</scope>
    <source>
        <strain evidence="1 2">SK405</strain>
    </source>
</reference>
<dbReference type="AlphaFoldDB" id="A0ABC9PD45"/>
<accession>A0ABC9PD45</accession>